<evidence type="ECO:0000313" key="2">
    <source>
        <dbReference type="Proteomes" id="UP001148629"/>
    </source>
</evidence>
<dbReference type="Proteomes" id="UP001148629">
    <property type="component" value="Unassembled WGS sequence"/>
</dbReference>
<dbReference type="EMBL" id="JANRMS010005483">
    <property type="protein sequence ID" value="KAJ3502103.1"/>
    <property type="molecule type" value="Genomic_DNA"/>
</dbReference>
<protein>
    <submittedName>
        <fullName evidence="1">Uncharacterized protein</fullName>
    </submittedName>
</protein>
<sequence length="309" mass="34575">MIHFVYHTAATLAGSDSPQHSIFAFWRHNVPKLSFAHPFVLHLVYALAGFHLAYLEPSESDSRTRYLSAARQHSEEGLKQLRETLPNLDEANCGALYVSAILVSYCAFAAGPTGADDLLVCNVSDEAEQMPLIHGVRLIRQTVEPATLFTGLLEPLSDTGPEEEVEAVTHPRINWTEPMAKIQAFVISSQNTTPVFEHALSALSSLYEANYGDEKGEFKSAASSRLVFGWLYRLSETFISCLKRKEPQALLILAYWVPLLGTVEESWFLDGWADHLLDSIQNMLSDEMHSWLEWPKSVVGKTQKIQARI</sequence>
<reference evidence="1" key="1">
    <citation type="submission" date="2022-08" db="EMBL/GenBank/DDBJ databases">
        <title>Genome Sequence of Fusarium decemcellulare.</title>
        <authorList>
            <person name="Buettner E."/>
        </authorList>
    </citation>
    <scope>NUCLEOTIDE SEQUENCE</scope>
    <source>
        <strain evidence="1">Babe19</strain>
    </source>
</reference>
<accession>A0ACC1R968</accession>
<name>A0ACC1R968_9HYPO</name>
<keyword evidence="2" id="KW-1185">Reference proteome</keyword>
<organism evidence="1 2">
    <name type="scientific">Fusarium decemcellulare</name>
    <dbReference type="NCBI Taxonomy" id="57161"/>
    <lineage>
        <taxon>Eukaryota</taxon>
        <taxon>Fungi</taxon>
        <taxon>Dikarya</taxon>
        <taxon>Ascomycota</taxon>
        <taxon>Pezizomycotina</taxon>
        <taxon>Sordariomycetes</taxon>
        <taxon>Hypocreomycetidae</taxon>
        <taxon>Hypocreales</taxon>
        <taxon>Nectriaceae</taxon>
        <taxon>Fusarium</taxon>
        <taxon>Fusarium decemcellulare species complex</taxon>
    </lineage>
</organism>
<comment type="caution">
    <text evidence="1">The sequence shown here is derived from an EMBL/GenBank/DDBJ whole genome shotgun (WGS) entry which is preliminary data.</text>
</comment>
<proteinExistence type="predicted"/>
<gene>
    <name evidence="1" type="ORF">NM208_g16796</name>
</gene>
<evidence type="ECO:0000313" key="1">
    <source>
        <dbReference type="EMBL" id="KAJ3502103.1"/>
    </source>
</evidence>